<accession>R4XCB9</accession>
<dbReference type="EMBL" id="CAHR02000131">
    <property type="protein sequence ID" value="CCG83226.1"/>
    <property type="molecule type" value="Genomic_DNA"/>
</dbReference>
<dbReference type="AlphaFoldDB" id="R4XCB9"/>
<name>R4XCB9_TAPDE</name>
<reference evidence="2 3" key="1">
    <citation type="journal article" date="2013" name="MBio">
        <title>Genome sequencing of the plant pathogen Taphrina deformans, the causal agent of peach leaf curl.</title>
        <authorList>
            <person name="Cisse O.H."/>
            <person name="Almeida J.M.G.C.F."/>
            <person name="Fonseca A."/>
            <person name="Kumar A.A."/>
            <person name="Salojaervi J."/>
            <person name="Overmyer K."/>
            <person name="Hauser P.M."/>
            <person name="Pagni M."/>
        </authorList>
    </citation>
    <scope>NUCLEOTIDE SEQUENCE [LARGE SCALE GENOMIC DNA]</scope>
    <source>
        <strain evidence="3">PYCC 5710 / ATCC 11124 / CBS 356.35 / IMI 108563 / JCM 9778 / NBRC 8474</strain>
    </source>
</reference>
<evidence type="ECO:0000313" key="2">
    <source>
        <dbReference type="EMBL" id="CCG83226.1"/>
    </source>
</evidence>
<evidence type="ECO:0000256" key="1">
    <source>
        <dbReference type="SAM" id="MobiDB-lite"/>
    </source>
</evidence>
<dbReference type="eggNOG" id="ENOG502S9PB">
    <property type="taxonomic scope" value="Eukaryota"/>
</dbReference>
<proteinExistence type="predicted"/>
<evidence type="ECO:0000313" key="3">
    <source>
        <dbReference type="Proteomes" id="UP000013776"/>
    </source>
</evidence>
<comment type="caution">
    <text evidence="2">The sequence shown here is derived from an EMBL/GenBank/DDBJ whole genome shotgun (WGS) entry which is preliminary data.</text>
</comment>
<protein>
    <submittedName>
        <fullName evidence="2">Uncharacterized protein</fullName>
    </submittedName>
</protein>
<dbReference type="VEuPathDB" id="FungiDB:TAPDE_003394"/>
<keyword evidence="3" id="KW-1185">Reference proteome</keyword>
<feature type="compositionally biased region" description="Basic and acidic residues" evidence="1">
    <location>
        <begin position="55"/>
        <end position="66"/>
    </location>
</feature>
<dbReference type="Proteomes" id="UP000013776">
    <property type="component" value="Unassembled WGS sequence"/>
</dbReference>
<dbReference type="InterPro" id="IPR012340">
    <property type="entry name" value="NA-bd_OB-fold"/>
</dbReference>
<gene>
    <name evidence="2" type="ORF">TAPDE_003394</name>
</gene>
<feature type="region of interest" description="Disordered" evidence="1">
    <location>
        <begin position="55"/>
        <end position="79"/>
    </location>
</feature>
<dbReference type="Gene3D" id="2.40.50.140">
    <property type="entry name" value="Nucleic acid-binding proteins"/>
    <property type="match status" value="1"/>
</dbReference>
<dbReference type="OrthoDB" id="5378679at2759"/>
<organism evidence="2 3">
    <name type="scientific">Taphrina deformans (strain PYCC 5710 / ATCC 11124 / CBS 356.35 / IMI 108563 / JCM 9778 / NBRC 8474)</name>
    <name type="common">Peach leaf curl fungus</name>
    <name type="synonym">Lalaria deformans</name>
    <dbReference type="NCBI Taxonomy" id="1097556"/>
    <lineage>
        <taxon>Eukaryota</taxon>
        <taxon>Fungi</taxon>
        <taxon>Dikarya</taxon>
        <taxon>Ascomycota</taxon>
        <taxon>Taphrinomycotina</taxon>
        <taxon>Taphrinomycetes</taxon>
        <taxon>Taphrinales</taxon>
        <taxon>Taphrinaceae</taxon>
        <taxon>Taphrina</taxon>
    </lineage>
</organism>
<sequence>MSELPSTILFLGAPSNQRLQNTWRAEYLTLPFTTLSQEPAQVSWRRLATLDDSHSIVESGKGKDGTTDEPYAQGESHRDTDALNTSYSLYLTGTTDFPTHDSLTDNPTTSLDTVLPTPPLPTFDMSVVLDLEDLQHVPVPDRAGKPPRLHSTLAAVMHLSEPRQIVTRAGVQTQMVVLTLGDVTSNGFELAVWGLHADSVLKSIRRLDVLLIQDFILSKYQDVLGGTSRQGRTRFTVLYRIDRRTPADDALRPLLLDDLQSERVRSVRDWVVTWIPSDTQPEHTQVSFGGQS</sequence>